<dbReference type="PRINTS" id="PR00405">
    <property type="entry name" value="REVINTRACTNG"/>
</dbReference>
<evidence type="ECO:0000256" key="2">
    <source>
        <dbReference type="ARBA" id="ARBA00022723"/>
    </source>
</evidence>
<dbReference type="Pfam" id="PF01412">
    <property type="entry name" value="ArfGap"/>
    <property type="match status" value="1"/>
</dbReference>
<evidence type="ECO:0000259" key="7">
    <source>
        <dbReference type="PROSITE" id="PS50115"/>
    </source>
</evidence>
<feature type="region of interest" description="Disordered" evidence="6">
    <location>
        <begin position="269"/>
        <end position="324"/>
    </location>
</feature>
<dbReference type="EMBL" id="MU006796">
    <property type="protein sequence ID" value="KAF2636757.1"/>
    <property type="molecule type" value="Genomic_DNA"/>
</dbReference>
<dbReference type="OrthoDB" id="983479at2759"/>
<dbReference type="GO" id="GO:0008270">
    <property type="term" value="F:zinc ion binding"/>
    <property type="evidence" value="ECO:0007669"/>
    <property type="project" value="UniProtKB-KW"/>
</dbReference>
<gene>
    <name evidence="8" type="ORF">P280DRAFT_472660</name>
</gene>
<feature type="region of interest" description="Disordered" evidence="6">
    <location>
        <begin position="126"/>
        <end position="229"/>
    </location>
</feature>
<evidence type="ECO:0000256" key="3">
    <source>
        <dbReference type="ARBA" id="ARBA00022771"/>
    </source>
</evidence>
<keyword evidence="2" id="KW-0479">Metal-binding</keyword>
<evidence type="ECO:0000256" key="5">
    <source>
        <dbReference type="PROSITE-ProRule" id="PRU00288"/>
    </source>
</evidence>
<evidence type="ECO:0000313" key="8">
    <source>
        <dbReference type="EMBL" id="KAF2636757.1"/>
    </source>
</evidence>
<dbReference type="CDD" id="cd08831">
    <property type="entry name" value="ArfGap_ArfGap2_3_like"/>
    <property type="match status" value="1"/>
</dbReference>
<dbReference type="SMART" id="SM00105">
    <property type="entry name" value="ArfGap"/>
    <property type="match status" value="1"/>
</dbReference>
<feature type="domain" description="Arf-GAP" evidence="7">
    <location>
        <begin position="12"/>
        <end position="133"/>
    </location>
</feature>
<organism evidence="8 9">
    <name type="scientific">Massarina eburnea CBS 473.64</name>
    <dbReference type="NCBI Taxonomy" id="1395130"/>
    <lineage>
        <taxon>Eukaryota</taxon>
        <taxon>Fungi</taxon>
        <taxon>Dikarya</taxon>
        <taxon>Ascomycota</taxon>
        <taxon>Pezizomycotina</taxon>
        <taxon>Dothideomycetes</taxon>
        <taxon>Pleosporomycetidae</taxon>
        <taxon>Pleosporales</taxon>
        <taxon>Massarineae</taxon>
        <taxon>Massarinaceae</taxon>
        <taxon>Massarina</taxon>
    </lineage>
</organism>
<feature type="compositionally biased region" description="Low complexity" evidence="6">
    <location>
        <begin position="280"/>
        <end position="291"/>
    </location>
</feature>
<feature type="compositionally biased region" description="Low complexity" evidence="6">
    <location>
        <begin position="202"/>
        <end position="221"/>
    </location>
</feature>
<proteinExistence type="predicted"/>
<keyword evidence="4" id="KW-0862">Zinc</keyword>
<protein>
    <submittedName>
        <fullName evidence="8">Arf GTPase-activating protein</fullName>
    </submittedName>
</protein>
<dbReference type="InterPro" id="IPR038508">
    <property type="entry name" value="ArfGAP_dom_sf"/>
</dbReference>
<evidence type="ECO:0000256" key="4">
    <source>
        <dbReference type="ARBA" id="ARBA00022833"/>
    </source>
</evidence>
<dbReference type="PANTHER" id="PTHR45686:SF4">
    <property type="entry name" value="ADP-RIBOSYLATION FACTOR GTPASE ACTIVATING PROTEIN 3, ISOFORM H"/>
    <property type="match status" value="1"/>
</dbReference>
<keyword evidence="3 5" id="KW-0863">Zinc-finger</keyword>
<evidence type="ECO:0000313" key="9">
    <source>
        <dbReference type="Proteomes" id="UP000799753"/>
    </source>
</evidence>
<dbReference type="SUPFAM" id="SSF57863">
    <property type="entry name" value="ArfGap/RecO-like zinc finger"/>
    <property type="match status" value="1"/>
</dbReference>
<evidence type="ECO:0000256" key="1">
    <source>
        <dbReference type="ARBA" id="ARBA00022468"/>
    </source>
</evidence>
<dbReference type="InterPro" id="IPR001164">
    <property type="entry name" value="ArfGAP_dom"/>
</dbReference>
<dbReference type="GO" id="GO:0005096">
    <property type="term" value="F:GTPase activator activity"/>
    <property type="evidence" value="ECO:0007669"/>
    <property type="project" value="UniProtKB-KW"/>
</dbReference>
<dbReference type="PANTHER" id="PTHR45686">
    <property type="entry name" value="ADP-RIBOSYLATION FACTOR GTPASE ACTIVATING PROTEIN 3, ISOFORM H-RELATED"/>
    <property type="match status" value="1"/>
</dbReference>
<keyword evidence="9" id="KW-1185">Reference proteome</keyword>
<dbReference type="InterPro" id="IPR037278">
    <property type="entry name" value="ARFGAP/RecO"/>
</dbReference>
<evidence type="ECO:0000256" key="6">
    <source>
        <dbReference type="SAM" id="MobiDB-lite"/>
    </source>
</evidence>
<name>A0A6A6RNJ9_9PLEO</name>
<sequence length="475" mass="50245">MSAPLATKTQSQNIFTKLKSKAANKICFDCGAKNPTWSSVPFGIYLCLDCSSNHRNMGVHISFVRSTNLDLWQWDQLRVMKVGGNESATKYFQTHGGSAALASKDSKAKYTSNAATKYKEELVRRSAADARQYPEEVVITDVPEPTGSDGTNTPAGDDDDFFSSWDKPAIKRPSNPPSRVGTPRAQSPFLKPGANGDAAGRPKSPLAGGSAPAAAIPSAKPAVRKTTAGAAPKKNILGAKKKGLGAKKVVAADDLDFEEAERKAREEAERIEKLGYDPNAEAAEAAPIAKPKTTEASNIAAPTPLSPRSGGFGSTAKPEKSSQDVERLGMGVGRLGFGQVAGGKKAAAPKKLGGFGSVSKAEADDEKFAREKFGTQKGISSDEFFGRNAYDPAQTSAAKERLQGFEGASAISSNAYFGRPEDDTQEEDYGDLESAAKDFVRKFGITASDDLENLSSLLGEGATKLQGAVRNYLNS</sequence>
<dbReference type="GO" id="GO:0000139">
    <property type="term" value="C:Golgi membrane"/>
    <property type="evidence" value="ECO:0007669"/>
    <property type="project" value="GOC"/>
</dbReference>
<reference evidence="8" key="1">
    <citation type="journal article" date="2020" name="Stud. Mycol.">
        <title>101 Dothideomycetes genomes: a test case for predicting lifestyles and emergence of pathogens.</title>
        <authorList>
            <person name="Haridas S."/>
            <person name="Albert R."/>
            <person name="Binder M."/>
            <person name="Bloem J."/>
            <person name="Labutti K."/>
            <person name="Salamov A."/>
            <person name="Andreopoulos B."/>
            <person name="Baker S."/>
            <person name="Barry K."/>
            <person name="Bills G."/>
            <person name="Bluhm B."/>
            <person name="Cannon C."/>
            <person name="Castanera R."/>
            <person name="Culley D."/>
            <person name="Daum C."/>
            <person name="Ezra D."/>
            <person name="Gonzalez J."/>
            <person name="Henrissat B."/>
            <person name="Kuo A."/>
            <person name="Liang C."/>
            <person name="Lipzen A."/>
            <person name="Lutzoni F."/>
            <person name="Magnuson J."/>
            <person name="Mondo S."/>
            <person name="Nolan M."/>
            <person name="Ohm R."/>
            <person name="Pangilinan J."/>
            <person name="Park H.-J."/>
            <person name="Ramirez L."/>
            <person name="Alfaro M."/>
            <person name="Sun H."/>
            <person name="Tritt A."/>
            <person name="Yoshinaga Y."/>
            <person name="Zwiers L.-H."/>
            <person name="Turgeon B."/>
            <person name="Goodwin S."/>
            <person name="Spatafora J."/>
            <person name="Crous P."/>
            <person name="Grigoriev I."/>
        </authorList>
    </citation>
    <scope>NUCLEOTIDE SEQUENCE</scope>
    <source>
        <strain evidence="8">CBS 473.64</strain>
    </source>
</reference>
<dbReference type="AlphaFoldDB" id="A0A6A6RNJ9"/>
<keyword evidence="1" id="KW-0343">GTPase activation</keyword>
<dbReference type="FunFam" id="1.10.220.150:FF:000013">
    <property type="entry name" value="Putative Arf GTPase-activating protein"/>
    <property type="match status" value="1"/>
</dbReference>
<dbReference type="GO" id="GO:0048205">
    <property type="term" value="P:COPI coating of Golgi vesicle"/>
    <property type="evidence" value="ECO:0007669"/>
    <property type="project" value="TreeGrafter"/>
</dbReference>
<accession>A0A6A6RNJ9</accession>
<dbReference type="Gene3D" id="1.10.220.150">
    <property type="entry name" value="Arf GTPase activating protein"/>
    <property type="match status" value="1"/>
</dbReference>
<dbReference type="PROSITE" id="PS50115">
    <property type="entry name" value="ARFGAP"/>
    <property type="match status" value="1"/>
</dbReference>
<dbReference type="Proteomes" id="UP000799753">
    <property type="component" value="Unassembled WGS sequence"/>
</dbReference>